<name>A0A7W7M4D2_9ACTN</name>
<sequence length="706" mass="74008">MRRNRLVTAMVAATPAIALAIVGLAPAAAPPLLQTFALTGGMRLVAETGSQAAVLPERHTKRFSLVGVTWDDPRATATGTIEVRTRPVGGRSWTPWQVLETDAPDESGGTEGPGVRGASDPLWVGPSNGVQARVIAAGGVSALPAGLRVDLINPDAYEPEKTGPEKAGPDKAGPEKTEPGEPQGTRLEKTTMVPAALTKPRRTAGVEIPPRPVPKLMTRAAWGANEKIVKEAPSYTGPVEVFFVHHTATGNGYSCRTSTSVVRGIEAYQVKSKGWNDIGYNFLVDKCGTVFEGRRGGVTRNVLGAHTLGFNTNASAVAVIGDYRAATLSSAARLSVAQLAAYKLGAHGNAPAGRVVVTSGGGPKYKVGRRVTLNRISGHRDAGLTECPGNALYAQLPAIRRLAGAGPSGLHVAKVSRAWLWSGTYWTTGRLVPLWDLATSTRMINRFDVYVDGRLALSRANWTRLGELSLAPGAHTVAIRAVHLSGRTATVSIPVVADVTPPDFTTLPQADLTAGTVGPSTPVRLSWTATDPAGLRGVQVSGRSEALLGGSIRSVTGTAPIGVASSWTVTATDHAGNRREATLGRTPQVLQETEATRTGSWRASSDTGHLGGAAASAATAGSTLTWTFTGRSAALVVGRTTTTGRVKVFVDGEFQGYVDTRATAPLYRRAVWTRSWPDSGSHTVRVEPEGTAARPKVIIDGLVYLD</sequence>
<feature type="chain" id="PRO_5039475677" description="Peptidoglycan recognition protein family domain-containing protein" evidence="3">
    <location>
        <begin position="21"/>
        <end position="706"/>
    </location>
</feature>
<dbReference type="InterPro" id="IPR002502">
    <property type="entry name" value="Amidase_domain"/>
</dbReference>
<comment type="similarity">
    <text evidence="1">Belongs to the N-acetylmuramoyl-L-alanine amidase 2 family.</text>
</comment>
<evidence type="ECO:0000313" key="6">
    <source>
        <dbReference type="Proteomes" id="UP000546162"/>
    </source>
</evidence>
<dbReference type="GO" id="GO:0008745">
    <property type="term" value="F:N-acetylmuramoyl-L-alanine amidase activity"/>
    <property type="evidence" value="ECO:0007669"/>
    <property type="project" value="InterPro"/>
</dbReference>
<comment type="caution">
    <text evidence="5">The sequence shown here is derived from an EMBL/GenBank/DDBJ whole genome shotgun (WGS) entry which is preliminary data.</text>
</comment>
<dbReference type="GO" id="GO:0008270">
    <property type="term" value="F:zinc ion binding"/>
    <property type="evidence" value="ECO:0007669"/>
    <property type="project" value="InterPro"/>
</dbReference>
<dbReference type="CDD" id="cd06583">
    <property type="entry name" value="PGRP"/>
    <property type="match status" value="1"/>
</dbReference>
<dbReference type="EMBL" id="JACHNB010000001">
    <property type="protein sequence ID" value="MBB4736560.1"/>
    <property type="molecule type" value="Genomic_DNA"/>
</dbReference>
<dbReference type="InterPro" id="IPR015510">
    <property type="entry name" value="PGRP"/>
</dbReference>
<dbReference type="Pfam" id="PF01510">
    <property type="entry name" value="Amidase_2"/>
    <property type="match status" value="1"/>
</dbReference>
<dbReference type="Gene3D" id="2.60.120.260">
    <property type="entry name" value="Galactose-binding domain-like"/>
    <property type="match status" value="1"/>
</dbReference>
<dbReference type="SUPFAM" id="SSF55846">
    <property type="entry name" value="N-acetylmuramoyl-L-alanine amidase-like"/>
    <property type="match status" value="1"/>
</dbReference>
<feature type="compositionally biased region" description="Basic and acidic residues" evidence="2">
    <location>
        <begin position="158"/>
        <end position="179"/>
    </location>
</feature>
<feature type="region of interest" description="Disordered" evidence="2">
    <location>
        <begin position="155"/>
        <end position="185"/>
    </location>
</feature>
<feature type="domain" description="Peptidoglycan recognition protein family" evidence="4">
    <location>
        <begin position="214"/>
        <end position="362"/>
    </location>
</feature>
<keyword evidence="3" id="KW-0732">Signal</keyword>
<dbReference type="InterPro" id="IPR036505">
    <property type="entry name" value="Amidase/PGRP_sf"/>
</dbReference>
<proteinExistence type="inferred from homology"/>
<dbReference type="PANTHER" id="PTHR11022:SF41">
    <property type="entry name" value="PEPTIDOGLYCAN-RECOGNITION PROTEIN LC-RELATED"/>
    <property type="match status" value="1"/>
</dbReference>
<keyword evidence="6" id="KW-1185">Reference proteome</keyword>
<evidence type="ECO:0000256" key="1">
    <source>
        <dbReference type="ARBA" id="ARBA00007553"/>
    </source>
</evidence>
<dbReference type="PANTHER" id="PTHR11022">
    <property type="entry name" value="PEPTIDOGLYCAN RECOGNITION PROTEIN"/>
    <property type="match status" value="1"/>
</dbReference>
<dbReference type="RefSeq" id="WP_185037095.1">
    <property type="nucleotide sequence ID" value="NZ_BAABFG010000005.1"/>
</dbReference>
<dbReference type="GO" id="GO:0009253">
    <property type="term" value="P:peptidoglycan catabolic process"/>
    <property type="evidence" value="ECO:0007669"/>
    <property type="project" value="InterPro"/>
</dbReference>
<gene>
    <name evidence="5" type="ORF">BJY16_000019</name>
</gene>
<dbReference type="Gene3D" id="3.40.80.10">
    <property type="entry name" value="Peptidoglycan recognition protein-like"/>
    <property type="match status" value="1"/>
</dbReference>
<evidence type="ECO:0000256" key="2">
    <source>
        <dbReference type="SAM" id="MobiDB-lite"/>
    </source>
</evidence>
<evidence type="ECO:0000313" key="5">
    <source>
        <dbReference type="EMBL" id="MBB4736560.1"/>
    </source>
</evidence>
<dbReference type="Proteomes" id="UP000546162">
    <property type="component" value="Unassembled WGS sequence"/>
</dbReference>
<reference evidence="5 6" key="1">
    <citation type="submission" date="2020-08" db="EMBL/GenBank/DDBJ databases">
        <title>Sequencing the genomes of 1000 actinobacteria strains.</title>
        <authorList>
            <person name="Klenk H.-P."/>
        </authorList>
    </citation>
    <scope>NUCLEOTIDE SEQUENCE [LARGE SCALE GENOMIC DNA]</scope>
    <source>
        <strain evidence="5 6">DSM 45809</strain>
    </source>
</reference>
<feature type="region of interest" description="Disordered" evidence="2">
    <location>
        <begin position="101"/>
        <end position="122"/>
    </location>
</feature>
<accession>A0A7W7M4D2</accession>
<dbReference type="AlphaFoldDB" id="A0A7W7M4D2"/>
<evidence type="ECO:0000256" key="3">
    <source>
        <dbReference type="SAM" id="SignalP"/>
    </source>
</evidence>
<evidence type="ECO:0000259" key="4">
    <source>
        <dbReference type="SMART" id="SM00701"/>
    </source>
</evidence>
<dbReference type="SMART" id="SM00701">
    <property type="entry name" value="PGRP"/>
    <property type="match status" value="1"/>
</dbReference>
<organism evidence="5 6">
    <name type="scientific">Actinoplanes octamycinicus</name>
    <dbReference type="NCBI Taxonomy" id="135948"/>
    <lineage>
        <taxon>Bacteria</taxon>
        <taxon>Bacillati</taxon>
        <taxon>Actinomycetota</taxon>
        <taxon>Actinomycetes</taxon>
        <taxon>Micromonosporales</taxon>
        <taxon>Micromonosporaceae</taxon>
        <taxon>Actinoplanes</taxon>
    </lineage>
</organism>
<feature type="signal peptide" evidence="3">
    <location>
        <begin position="1"/>
        <end position="20"/>
    </location>
</feature>
<protein>
    <recommendedName>
        <fullName evidence="4">Peptidoglycan recognition protein family domain-containing protein</fullName>
    </recommendedName>
</protein>
<dbReference type="InterPro" id="IPR006619">
    <property type="entry name" value="PGRP_domain_met/bac"/>
</dbReference>